<dbReference type="Proteomes" id="UP000023152">
    <property type="component" value="Unassembled WGS sequence"/>
</dbReference>
<dbReference type="AlphaFoldDB" id="X6P6Q4"/>
<organism evidence="4 5">
    <name type="scientific">Reticulomyxa filosa</name>
    <dbReference type="NCBI Taxonomy" id="46433"/>
    <lineage>
        <taxon>Eukaryota</taxon>
        <taxon>Sar</taxon>
        <taxon>Rhizaria</taxon>
        <taxon>Retaria</taxon>
        <taxon>Foraminifera</taxon>
        <taxon>Monothalamids</taxon>
        <taxon>Reticulomyxidae</taxon>
        <taxon>Reticulomyxa</taxon>
    </lineage>
</organism>
<evidence type="ECO:0000256" key="1">
    <source>
        <dbReference type="ARBA" id="ARBA00022741"/>
    </source>
</evidence>
<protein>
    <recommendedName>
        <fullName evidence="3">ATPase AAA-type core domain-containing protein</fullName>
    </recommendedName>
</protein>
<evidence type="ECO:0000313" key="4">
    <source>
        <dbReference type="EMBL" id="ETO33856.1"/>
    </source>
</evidence>
<gene>
    <name evidence="4" type="ORF">RFI_03242</name>
</gene>
<dbReference type="InterPro" id="IPR027417">
    <property type="entry name" value="P-loop_NTPase"/>
</dbReference>
<dbReference type="GO" id="GO:0005524">
    <property type="term" value="F:ATP binding"/>
    <property type="evidence" value="ECO:0007669"/>
    <property type="project" value="UniProtKB-KW"/>
</dbReference>
<feature type="domain" description="ATPase AAA-type core" evidence="3">
    <location>
        <begin position="168"/>
        <end position="232"/>
    </location>
</feature>
<dbReference type="Gene3D" id="3.40.50.300">
    <property type="entry name" value="P-loop containing nucleotide triphosphate hydrolases"/>
    <property type="match status" value="1"/>
</dbReference>
<dbReference type="SUPFAM" id="SSF52540">
    <property type="entry name" value="P-loop containing nucleoside triphosphate hydrolases"/>
    <property type="match status" value="1"/>
</dbReference>
<dbReference type="PANTHER" id="PTHR45991:SF1">
    <property type="entry name" value="PACHYTENE CHECKPOINT PROTEIN 2 HOMOLOG"/>
    <property type="match status" value="1"/>
</dbReference>
<dbReference type="EMBL" id="ASPP01003085">
    <property type="protein sequence ID" value="ETO33856.1"/>
    <property type="molecule type" value="Genomic_DNA"/>
</dbReference>
<keyword evidence="5" id="KW-1185">Reference proteome</keyword>
<keyword evidence="1" id="KW-0547">Nucleotide-binding</keyword>
<dbReference type="GO" id="GO:0005634">
    <property type="term" value="C:nucleus"/>
    <property type="evidence" value="ECO:0007669"/>
    <property type="project" value="TreeGrafter"/>
</dbReference>
<dbReference type="GO" id="GO:0051598">
    <property type="term" value="P:meiotic recombination checkpoint signaling"/>
    <property type="evidence" value="ECO:0007669"/>
    <property type="project" value="TreeGrafter"/>
</dbReference>
<reference evidence="4 5" key="1">
    <citation type="journal article" date="2013" name="Curr. Biol.">
        <title>The Genome of the Foraminiferan Reticulomyxa filosa.</title>
        <authorList>
            <person name="Glockner G."/>
            <person name="Hulsmann N."/>
            <person name="Schleicher M."/>
            <person name="Noegel A.A."/>
            <person name="Eichinger L."/>
            <person name="Gallinger C."/>
            <person name="Pawlowski J."/>
            <person name="Sierra R."/>
            <person name="Euteneuer U."/>
            <person name="Pillet L."/>
            <person name="Moustafa A."/>
            <person name="Platzer M."/>
            <person name="Groth M."/>
            <person name="Szafranski K."/>
            <person name="Schliwa M."/>
        </authorList>
    </citation>
    <scope>NUCLEOTIDE SEQUENCE [LARGE SCALE GENOMIC DNA]</scope>
</reference>
<dbReference type="GO" id="GO:0007131">
    <property type="term" value="P:reciprocal meiotic recombination"/>
    <property type="evidence" value="ECO:0007669"/>
    <property type="project" value="TreeGrafter"/>
</dbReference>
<dbReference type="PANTHER" id="PTHR45991">
    <property type="entry name" value="PACHYTENE CHECKPOINT PROTEIN 2"/>
    <property type="match status" value="1"/>
</dbReference>
<dbReference type="GO" id="GO:0016887">
    <property type="term" value="F:ATP hydrolysis activity"/>
    <property type="evidence" value="ECO:0007669"/>
    <property type="project" value="InterPro"/>
</dbReference>
<accession>X6P6Q4</accession>
<keyword evidence="2" id="KW-0067">ATP-binding</keyword>
<evidence type="ECO:0000256" key="2">
    <source>
        <dbReference type="ARBA" id="ARBA00022840"/>
    </source>
</evidence>
<evidence type="ECO:0000259" key="3">
    <source>
        <dbReference type="Pfam" id="PF00004"/>
    </source>
</evidence>
<comment type="caution">
    <text evidence="4">The sequence shown here is derived from an EMBL/GenBank/DDBJ whole genome shotgun (WGS) entry which is preliminary data.</text>
</comment>
<dbReference type="InterPro" id="IPR044539">
    <property type="entry name" value="Pch2-like"/>
</dbReference>
<proteinExistence type="predicted"/>
<sequence length="261" mass="30130">MTRIKEGFIPKNICQRISPHIRSIQVCINAKNNSEDISASECNVIIHVFRLNNDEVYDEIESNGADEEEVIAAHSVDLPNVTVFFFFLFIFVLRFSIRRDITHVQTNQQTKYNYNKKILLKNGGILNSLVFDDETEDIKDRLLSYMWTTLLFSDKHVNSSLICFNRVVLLHGPPGTGKTSLCKALAQKIAIRLSHRFQHATLIEINAHSLFSKWFSESGKLVLKLFAHIQEKLEDKNTLVCCLIGMQQKKKYFFDWFIDLG</sequence>
<dbReference type="Pfam" id="PF00004">
    <property type="entry name" value="AAA"/>
    <property type="match status" value="1"/>
</dbReference>
<name>X6P6Q4_RETFI</name>
<evidence type="ECO:0000313" key="5">
    <source>
        <dbReference type="Proteomes" id="UP000023152"/>
    </source>
</evidence>
<dbReference type="OrthoDB" id="10042665at2759"/>
<dbReference type="GO" id="GO:0005694">
    <property type="term" value="C:chromosome"/>
    <property type="evidence" value="ECO:0007669"/>
    <property type="project" value="TreeGrafter"/>
</dbReference>
<dbReference type="InterPro" id="IPR003959">
    <property type="entry name" value="ATPase_AAA_core"/>
</dbReference>